<comment type="caution">
    <text evidence="1">The sequence shown here is derived from an EMBL/GenBank/DDBJ whole genome shotgun (WGS) entry which is preliminary data.</text>
</comment>
<protein>
    <submittedName>
        <fullName evidence="1">Uncharacterized protein</fullName>
    </submittedName>
</protein>
<dbReference type="Proteomes" id="UP000276133">
    <property type="component" value="Unassembled WGS sequence"/>
</dbReference>
<reference evidence="1 2" key="1">
    <citation type="journal article" date="2018" name="Sci. Rep.">
        <title>Genomic signatures of local adaptation to the degree of environmental predictability in rotifers.</title>
        <authorList>
            <person name="Franch-Gras L."/>
            <person name="Hahn C."/>
            <person name="Garcia-Roger E.M."/>
            <person name="Carmona M.J."/>
            <person name="Serra M."/>
            <person name="Gomez A."/>
        </authorList>
    </citation>
    <scope>NUCLEOTIDE SEQUENCE [LARGE SCALE GENOMIC DNA]</scope>
    <source>
        <strain evidence="1">HYR1</strain>
    </source>
</reference>
<dbReference type="EMBL" id="REGN01010518">
    <property type="protein sequence ID" value="RMZ98855.1"/>
    <property type="molecule type" value="Genomic_DNA"/>
</dbReference>
<evidence type="ECO:0000313" key="1">
    <source>
        <dbReference type="EMBL" id="RMZ98855.1"/>
    </source>
</evidence>
<accession>A0A3M7PIA5</accession>
<name>A0A3M7PIA5_BRAPC</name>
<proteinExistence type="predicted"/>
<gene>
    <name evidence="1" type="ORF">BpHYR1_018607</name>
</gene>
<feature type="non-terminal residue" evidence="1">
    <location>
        <position position="1"/>
    </location>
</feature>
<sequence length="66" mass="7777">PEAVSVFSLFKAYISSFGQIACLKVDFSPFFNKYWRTSSLKVSSNFSTLFDQHNYVWWKTCFVDFL</sequence>
<evidence type="ECO:0000313" key="2">
    <source>
        <dbReference type="Proteomes" id="UP000276133"/>
    </source>
</evidence>
<dbReference type="AlphaFoldDB" id="A0A3M7PIA5"/>
<keyword evidence="2" id="KW-1185">Reference proteome</keyword>
<organism evidence="1 2">
    <name type="scientific">Brachionus plicatilis</name>
    <name type="common">Marine rotifer</name>
    <name type="synonym">Brachionus muelleri</name>
    <dbReference type="NCBI Taxonomy" id="10195"/>
    <lineage>
        <taxon>Eukaryota</taxon>
        <taxon>Metazoa</taxon>
        <taxon>Spiralia</taxon>
        <taxon>Gnathifera</taxon>
        <taxon>Rotifera</taxon>
        <taxon>Eurotatoria</taxon>
        <taxon>Monogononta</taxon>
        <taxon>Pseudotrocha</taxon>
        <taxon>Ploima</taxon>
        <taxon>Brachionidae</taxon>
        <taxon>Brachionus</taxon>
    </lineage>
</organism>